<proteinExistence type="predicted"/>
<evidence type="ECO:0000313" key="4">
    <source>
        <dbReference type="Proteomes" id="UP000187209"/>
    </source>
</evidence>
<organism evidence="3 4">
    <name type="scientific">Stentor coeruleus</name>
    <dbReference type="NCBI Taxonomy" id="5963"/>
    <lineage>
        <taxon>Eukaryota</taxon>
        <taxon>Sar</taxon>
        <taxon>Alveolata</taxon>
        <taxon>Ciliophora</taxon>
        <taxon>Postciliodesmatophora</taxon>
        <taxon>Heterotrichea</taxon>
        <taxon>Heterotrichida</taxon>
        <taxon>Stentoridae</taxon>
        <taxon>Stentor</taxon>
    </lineage>
</organism>
<dbReference type="PROSITE" id="PS50275">
    <property type="entry name" value="SAC"/>
    <property type="match status" value="1"/>
</dbReference>
<evidence type="ECO:0000256" key="1">
    <source>
        <dbReference type="SAM" id="Phobius"/>
    </source>
</evidence>
<dbReference type="EMBL" id="MPUH01000827">
    <property type="protein sequence ID" value="OMJ73360.1"/>
    <property type="molecule type" value="Genomic_DNA"/>
</dbReference>
<feature type="transmembrane region" description="Helical" evidence="1">
    <location>
        <begin position="531"/>
        <end position="549"/>
    </location>
</feature>
<dbReference type="GO" id="GO:0043812">
    <property type="term" value="F:phosphatidylinositol-4-phosphate phosphatase activity"/>
    <property type="evidence" value="ECO:0007669"/>
    <property type="project" value="TreeGrafter"/>
</dbReference>
<protein>
    <recommendedName>
        <fullName evidence="2">SAC domain-containing protein</fullName>
    </recommendedName>
</protein>
<dbReference type="GO" id="GO:0046856">
    <property type="term" value="P:phosphatidylinositol dephosphorylation"/>
    <property type="evidence" value="ECO:0007669"/>
    <property type="project" value="TreeGrafter"/>
</dbReference>
<evidence type="ECO:0000313" key="3">
    <source>
        <dbReference type="EMBL" id="OMJ73360.1"/>
    </source>
</evidence>
<dbReference type="Pfam" id="PF02383">
    <property type="entry name" value="Syja_N"/>
    <property type="match status" value="1"/>
</dbReference>
<dbReference type="OrthoDB" id="405996at2759"/>
<dbReference type="AlphaFoldDB" id="A0A1R2B9U2"/>
<dbReference type="InterPro" id="IPR002013">
    <property type="entry name" value="SAC_dom"/>
</dbReference>
<dbReference type="Proteomes" id="UP000187209">
    <property type="component" value="Unassembled WGS sequence"/>
</dbReference>
<keyword evidence="4" id="KW-1185">Reference proteome</keyword>
<feature type="domain" description="SAC" evidence="2">
    <location>
        <begin position="109"/>
        <end position="441"/>
    </location>
</feature>
<dbReference type="PANTHER" id="PTHR45662:SF2">
    <property type="entry name" value="PHOSPHATIDYLINOSITOL-3-PHOSPHATASE SAC1"/>
    <property type="match status" value="1"/>
</dbReference>
<dbReference type="PANTHER" id="PTHR45662">
    <property type="entry name" value="PHOSPHATIDYLINOSITIDE PHOSPHATASE SAC1"/>
    <property type="match status" value="1"/>
</dbReference>
<name>A0A1R2B9U2_9CILI</name>
<sequence length="563" mass="64912">MDARKIFNPPFHYSSNTKDYFLSRDSWSSMALLSRETCLVTIAEKSFQGKVNESFGFLGIIHLQNGSYIITITEAKYVTSLRGAYILMVDDVDFLPLTTMKDPKSLSLLKEFIKTNYFYFSYSLDLTNALWRTVQLREVGDWEHFDMRFFWNAHITEEFQNAKAGELILPVISGFIQIEQVCLDGVTLDYGIISRKEHRRAGTRFHTRGLSDEGYAANCVETEQIVGWNQDGKYVMNSFLQVRGSIPLLWTQKPNLAWNPPIVINKENFEPSYKHLSEITRIYKSITYVNLIDKKGSQKRLGTEFENLINKSAKGTYVWFDFHAECKGMKFENVSKLIQQLMEDVDKYEWSETVIEKNKAINEGKIVKLQTGIFRTNCIDCLDRTNVVQNTLARAVLHKQLAGMITKTSSDHLAQFPANLEYCFRNFWTNNADVISLLYTGTPAMKTDFTRTGKRTYKGSLLDGRYGIQRYVINTFLDGTRKDTIDLFLGKIRANCMRNGNKYIYIYTFLALTLVIITICRALAIKTSDTWLFYPIFISLLLFSNKLLVQFGSKFAENPFIPN</sequence>
<dbReference type="GO" id="GO:0005783">
    <property type="term" value="C:endoplasmic reticulum"/>
    <property type="evidence" value="ECO:0007669"/>
    <property type="project" value="TreeGrafter"/>
</dbReference>
<gene>
    <name evidence="3" type="ORF">SteCoe_27949</name>
</gene>
<comment type="caution">
    <text evidence="3">The sequence shown here is derived from an EMBL/GenBank/DDBJ whole genome shotgun (WGS) entry which is preliminary data.</text>
</comment>
<evidence type="ECO:0000259" key="2">
    <source>
        <dbReference type="PROSITE" id="PS50275"/>
    </source>
</evidence>
<accession>A0A1R2B9U2</accession>
<keyword evidence="1" id="KW-1133">Transmembrane helix</keyword>
<keyword evidence="1" id="KW-0472">Membrane</keyword>
<keyword evidence="1" id="KW-0812">Transmembrane</keyword>
<reference evidence="3 4" key="1">
    <citation type="submission" date="2016-11" db="EMBL/GenBank/DDBJ databases">
        <title>The macronuclear genome of Stentor coeruleus: a giant cell with tiny introns.</title>
        <authorList>
            <person name="Slabodnick M."/>
            <person name="Ruby J.G."/>
            <person name="Reiff S.B."/>
            <person name="Swart E.C."/>
            <person name="Gosai S."/>
            <person name="Prabakaran S."/>
            <person name="Witkowska E."/>
            <person name="Larue G.E."/>
            <person name="Fisher S."/>
            <person name="Freeman R.M."/>
            <person name="Gunawardena J."/>
            <person name="Chu W."/>
            <person name="Stover N.A."/>
            <person name="Gregory B.D."/>
            <person name="Nowacki M."/>
            <person name="Derisi J."/>
            <person name="Roy S.W."/>
            <person name="Marshall W.F."/>
            <person name="Sood P."/>
        </authorList>
    </citation>
    <scope>NUCLEOTIDE SEQUENCE [LARGE SCALE GENOMIC DNA]</scope>
    <source>
        <strain evidence="3">WM001</strain>
    </source>
</reference>
<feature type="transmembrane region" description="Helical" evidence="1">
    <location>
        <begin position="503"/>
        <end position="525"/>
    </location>
</feature>